<dbReference type="GO" id="GO:0000978">
    <property type="term" value="F:RNA polymerase II cis-regulatory region sequence-specific DNA binding"/>
    <property type="evidence" value="ECO:0007669"/>
    <property type="project" value="TreeGrafter"/>
</dbReference>
<sequence length="339" mass="37623">MTRKKVQLAFIVNNSSRKATYKKRKRGLLKKVHEISTLCGIRAGAIIYGPYDPTPDVYPSVEGMNELIDAFRNMPEIDRQKNMVNQEEFIRQRITKVDNLLTKQKRDNREVHITETMYHLLQMGYFPNQEEEQNRIPPRDLNDIGYLVDQYLNGLNRRIDILEGRSGMEIGESSNAGAARDPSEAVGALTHVEGATAPATTVHGVGSSSSSAAAAGASLFNQMYPFPQPYAPYSLGFYEQARNRNQPMEMMMNRPPQHMGYAANQMGFPFMDNTPQQPLWFPGESSSAPQQPQQLFPGESSSAPQQPQQLFPGESSAAPPPPATSGSDTPATAPNPTYQ</sequence>
<dbReference type="SMART" id="SM00432">
    <property type="entry name" value="MADS"/>
    <property type="match status" value="1"/>
</dbReference>
<dbReference type="InterPro" id="IPR036879">
    <property type="entry name" value="TF_MADSbox_sf"/>
</dbReference>
<evidence type="ECO:0000259" key="7">
    <source>
        <dbReference type="PROSITE" id="PS50066"/>
    </source>
</evidence>
<evidence type="ECO:0000256" key="3">
    <source>
        <dbReference type="ARBA" id="ARBA00023125"/>
    </source>
</evidence>
<proteinExistence type="predicted"/>
<name>A0A8X7QS15_BRACI</name>
<feature type="region of interest" description="Disordered" evidence="6">
    <location>
        <begin position="267"/>
        <end position="339"/>
    </location>
</feature>
<dbReference type="FunFam" id="3.40.1810.10:FF:000024">
    <property type="entry name" value="Agamous-like MADS-box protein AGL80"/>
    <property type="match status" value="1"/>
</dbReference>
<evidence type="ECO:0000256" key="5">
    <source>
        <dbReference type="ARBA" id="ARBA00023242"/>
    </source>
</evidence>
<dbReference type="PRINTS" id="PR00404">
    <property type="entry name" value="MADSDOMAIN"/>
</dbReference>
<dbReference type="InterPro" id="IPR002100">
    <property type="entry name" value="TF_MADSbox"/>
</dbReference>
<dbReference type="CDD" id="cd00266">
    <property type="entry name" value="MADS_SRF_like"/>
    <property type="match status" value="1"/>
</dbReference>
<dbReference type="SUPFAM" id="SSF55455">
    <property type="entry name" value="SRF-like"/>
    <property type="match status" value="1"/>
</dbReference>
<dbReference type="Gene3D" id="3.40.1810.10">
    <property type="entry name" value="Transcription factor, MADS-box"/>
    <property type="match status" value="1"/>
</dbReference>
<evidence type="ECO:0000256" key="2">
    <source>
        <dbReference type="ARBA" id="ARBA00023015"/>
    </source>
</evidence>
<reference evidence="8 9" key="1">
    <citation type="submission" date="2020-02" db="EMBL/GenBank/DDBJ databases">
        <authorList>
            <person name="Ma Q."/>
            <person name="Huang Y."/>
            <person name="Song X."/>
            <person name="Pei D."/>
        </authorList>
    </citation>
    <scope>NUCLEOTIDE SEQUENCE [LARGE SCALE GENOMIC DNA]</scope>
    <source>
        <strain evidence="8">Sxm20200214</strain>
        <tissue evidence="8">Leaf</tissue>
    </source>
</reference>
<dbReference type="EMBL" id="JAAMPC010000013">
    <property type="protein sequence ID" value="KAG2272688.1"/>
    <property type="molecule type" value="Genomic_DNA"/>
</dbReference>
<evidence type="ECO:0000256" key="6">
    <source>
        <dbReference type="SAM" id="MobiDB-lite"/>
    </source>
</evidence>
<evidence type="ECO:0000313" key="8">
    <source>
        <dbReference type="EMBL" id="KAG2272688.1"/>
    </source>
</evidence>
<feature type="compositionally biased region" description="Low complexity" evidence="6">
    <location>
        <begin position="324"/>
        <end position="339"/>
    </location>
</feature>
<keyword evidence="9" id="KW-1185">Reference proteome</keyword>
<comment type="subcellular location">
    <subcellularLocation>
        <location evidence="1">Nucleus</location>
    </subcellularLocation>
</comment>
<dbReference type="AlphaFoldDB" id="A0A8X7QS15"/>
<dbReference type="GO" id="GO:0046983">
    <property type="term" value="F:protein dimerization activity"/>
    <property type="evidence" value="ECO:0007669"/>
    <property type="project" value="InterPro"/>
</dbReference>
<gene>
    <name evidence="8" type="ORF">Bca52824_067243</name>
</gene>
<evidence type="ECO:0000256" key="4">
    <source>
        <dbReference type="ARBA" id="ARBA00023163"/>
    </source>
</evidence>
<dbReference type="Proteomes" id="UP000886595">
    <property type="component" value="Unassembled WGS sequence"/>
</dbReference>
<evidence type="ECO:0000313" key="9">
    <source>
        <dbReference type="Proteomes" id="UP000886595"/>
    </source>
</evidence>
<evidence type="ECO:0000256" key="1">
    <source>
        <dbReference type="ARBA" id="ARBA00004123"/>
    </source>
</evidence>
<dbReference type="PANTHER" id="PTHR11945">
    <property type="entry name" value="MADS BOX PROTEIN"/>
    <property type="match status" value="1"/>
</dbReference>
<keyword evidence="3" id="KW-0238">DNA-binding</keyword>
<dbReference type="PANTHER" id="PTHR11945:SF387">
    <property type="entry name" value="AGAMOUS-LIKE MADS-BOX PROTEIN AGL80"/>
    <property type="match status" value="1"/>
</dbReference>
<dbReference type="OrthoDB" id="1094235at2759"/>
<protein>
    <recommendedName>
        <fullName evidence="7">MADS-box domain-containing protein</fullName>
    </recommendedName>
</protein>
<comment type="caution">
    <text evidence="8">The sequence shown here is derived from an EMBL/GenBank/DDBJ whole genome shotgun (WGS) entry which is preliminary data.</text>
</comment>
<dbReference type="Pfam" id="PF00319">
    <property type="entry name" value="SRF-TF"/>
    <property type="match status" value="1"/>
</dbReference>
<keyword evidence="4" id="KW-0804">Transcription</keyword>
<organism evidence="8 9">
    <name type="scientific">Brassica carinata</name>
    <name type="common">Ethiopian mustard</name>
    <name type="synonym">Abyssinian cabbage</name>
    <dbReference type="NCBI Taxonomy" id="52824"/>
    <lineage>
        <taxon>Eukaryota</taxon>
        <taxon>Viridiplantae</taxon>
        <taxon>Streptophyta</taxon>
        <taxon>Embryophyta</taxon>
        <taxon>Tracheophyta</taxon>
        <taxon>Spermatophyta</taxon>
        <taxon>Magnoliopsida</taxon>
        <taxon>eudicotyledons</taxon>
        <taxon>Gunneridae</taxon>
        <taxon>Pentapetalae</taxon>
        <taxon>rosids</taxon>
        <taxon>malvids</taxon>
        <taxon>Brassicales</taxon>
        <taxon>Brassicaceae</taxon>
        <taxon>Brassiceae</taxon>
        <taxon>Brassica</taxon>
    </lineage>
</organism>
<dbReference type="GO" id="GO:0000981">
    <property type="term" value="F:DNA-binding transcription factor activity, RNA polymerase II-specific"/>
    <property type="evidence" value="ECO:0007669"/>
    <property type="project" value="InterPro"/>
</dbReference>
<dbReference type="InterPro" id="IPR033897">
    <property type="entry name" value="SRF-like_MADS-box"/>
</dbReference>
<dbReference type="GO" id="GO:0045944">
    <property type="term" value="P:positive regulation of transcription by RNA polymerase II"/>
    <property type="evidence" value="ECO:0007669"/>
    <property type="project" value="InterPro"/>
</dbReference>
<feature type="compositionally biased region" description="Polar residues" evidence="6">
    <location>
        <begin position="284"/>
        <end position="309"/>
    </location>
</feature>
<dbReference type="GO" id="GO:0005634">
    <property type="term" value="C:nucleus"/>
    <property type="evidence" value="ECO:0007669"/>
    <property type="project" value="UniProtKB-SubCell"/>
</dbReference>
<keyword evidence="2" id="KW-0805">Transcription regulation</keyword>
<dbReference type="PROSITE" id="PS50066">
    <property type="entry name" value="MADS_BOX_2"/>
    <property type="match status" value="1"/>
</dbReference>
<keyword evidence="5" id="KW-0539">Nucleus</keyword>
<feature type="domain" description="MADS-box" evidence="7">
    <location>
        <begin position="1"/>
        <end position="49"/>
    </location>
</feature>
<accession>A0A8X7QS15</accession>